<evidence type="ECO:0000313" key="3">
    <source>
        <dbReference type="Proteomes" id="UP000547973"/>
    </source>
</evidence>
<dbReference type="EMBL" id="JACBZO010000001">
    <property type="protein sequence ID" value="NYI42134.1"/>
    <property type="molecule type" value="Genomic_DNA"/>
</dbReference>
<comment type="caution">
    <text evidence="2">The sequence shown here is derived from an EMBL/GenBank/DDBJ whole genome shotgun (WGS) entry which is preliminary data.</text>
</comment>
<sequence length="300" mass="30980">MNASTPFAGAVDLASLAAKANAPATGAPGAPQTMTETNAGQFVQESQRRPVLVLLCSSLEPQCADLTARVTAIVREYGDSVLLVTVDVDIEVGLAGAFQIQAVPAMLALVAGRPVPLFQGAPDDSQIRGVFAQVVEVARQAGMDVSGAPSAEADAGHVPAEAPLPPLHQEAFEAIERDDLGGALAAYDKALKENPRDADARAGRAQVGLIARARDADPAVVRAAAADAPSDIDAQLAVADLDILGGQVEDAFARLLDVIVSTTGDDRDRARLRLVDLFEVVGPTDVRVATARKVLASALN</sequence>
<dbReference type="Pfam" id="PF00085">
    <property type="entry name" value="Thioredoxin"/>
    <property type="match status" value="1"/>
</dbReference>
<evidence type="ECO:0000259" key="1">
    <source>
        <dbReference type="Pfam" id="PF00085"/>
    </source>
</evidence>
<gene>
    <name evidence="2" type="ORF">BKA03_002253</name>
</gene>
<dbReference type="AlphaFoldDB" id="A0A7Z0CIN7"/>
<name>A0A7Z0CIN7_9MICO</name>
<keyword evidence="3" id="KW-1185">Reference proteome</keyword>
<proteinExistence type="predicted"/>
<dbReference type="InterPro" id="IPR013766">
    <property type="entry name" value="Thioredoxin_domain"/>
</dbReference>
<protein>
    <submittedName>
        <fullName evidence="2">Putative thioredoxin</fullName>
    </submittedName>
</protein>
<dbReference type="Proteomes" id="UP000547973">
    <property type="component" value="Unassembled WGS sequence"/>
</dbReference>
<dbReference type="InterPro" id="IPR011990">
    <property type="entry name" value="TPR-like_helical_dom_sf"/>
</dbReference>
<dbReference type="InterPro" id="IPR036249">
    <property type="entry name" value="Thioredoxin-like_sf"/>
</dbReference>
<reference evidence="2 3" key="1">
    <citation type="submission" date="2020-07" db="EMBL/GenBank/DDBJ databases">
        <title>Sequencing the genomes of 1000 actinobacteria strains.</title>
        <authorList>
            <person name="Klenk H.-P."/>
        </authorList>
    </citation>
    <scope>NUCLEOTIDE SEQUENCE [LARGE SCALE GENOMIC DNA]</scope>
    <source>
        <strain evidence="2 3">DSM 19970</strain>
    </source>
</reference>
<dbReference type="GO" id="GO:0006950">
    <property type="term" value="P:response to stress"/>
    <property type="evidence" value="ECO:0007669"/>
    <property type="project" value="UniProtKB-ARBA"/>
</dbReference>
<dbReference type="SUPFAM" id="SSF48452">
    <property type="entry name" value="TPR-like"/>
    <property type="match status" value="1"/>
</dbReference>
<accession>A0A7Z0CIN7</accession>
<evidence type="ECO:0000313" key="2">
    <source>
        <dbReference type="EMBL" id="NYI42134.1"/>
    </source>
</evidence>
<dbReference type="OrthoDB" id="5181746at2"/>
<feature type="domain" description="Thioredoxin" evidence="1">
    <location>
        <begin position="34"/>
        <end position="128"/>
    </location>
</feature>
<dbReference type="RefSeq" id="WP_062074018.1">
    <property type="nucleotide sequence ID" value="NZ_BBRC01000002.1"/>
</dbReference>
<dbReference type="Gene3D" id="1.25.40.10">
    <property type="entry name" value="Tetratricopeptide repeat domain"/>
    <property type="match status" value="1"/>
</dbReference>
<dbReference type="SUPFAM" id="SSF52833">
    <property type="entry name" value="Thioredoxin-like"/>
    <property type="match status" value="1"/>
</dbReference>
<organism evidence="2 3">
    <name type="scientific">Demequina lutea</name>
    <dbReference type="NCBI Taxonomy" id="431489"/>
    <lineage>
        <taxon>Bacteria</taxon>
        <taxon>Bacillati</taxon>
        <taxon>Actinomycetota</taxon>
        <taxon>Actinomycetes</taxon>
        <taxon>Micrococcales</taxon>
        <taxon>Demequinaceae</taxon>
        <taxon>Demequina</taxon>
    </lineage>
</organism>
<dbReference type="Pfam" id="PF14561">
    <property type="entry name" value="TPR_20"/>
    <property type="match status" value="1"/>
</dbReference>
<dbReference type="Gene3D" id="3.40.30.10">
    <property type="entry name" value="Glutaredoxin"/>
    <property type="match status" value="1"/>
</dbReference>